<keyword evidence="4 7" id="KW-0689">Ribosomal protein</keyword>
<dbReference type="FunFam" id="2.40.50.140:FF:000011">
    <property type="entry name" value="30S ribosomal protein S1"/>
    <property type="match status" value="1"/>
</dbReference>
<evidence type="ECO:0000313" key="9">
    <source>
        <dbReference type="EMBL" id="SHF44361.1"/>
    </source>
</evidence>
<keyword evidence="10" id="KW-1185">Reference proteome</keyword>
<dbReference type="OrthoDB" id="9804077at2"/>
<keyword evidence="5 7" id="KW-0687">Ribonucleoprotein</keyword>
<dbReference type="InterPro" id="IPR012340">
    <property type="entry name" value="NA-bd_OB-fold"/>
</dbReference>
<protein>
    <recommendedName>
        <fullName evidence="7">30S ribosomal protein S1</fullName>
    </recommendedName>
</protein>
<feature type="domain" description="S1 motif" evidence="8">
    <location>
        <begin position="369"/>
        <end position="439"/>
    </location>
</feature>
<feature type="domain" description="S1 motif" evidence="8">
    <location>
        <begin position="26"/>
        <end position="92"/>
    </location>
</feature>
<dbReference type="InterPro" id="IPR035104">
    <property type="entry name" value="Ribosomal_protein_S1-like"/>
</dbReference>
<dbReference type="CDD" id="cd05688">
    <property type="entry name" value="S1_RPS1_repeat_ec3"/>
    <property type="match status" value="1"/>
</dbReference>
<dbReference type="PROSITE" id="PS50126">
    <property type="entry name" value="S1"/>
    <property type="match status" value="6"/>
</dbReference>
<evidence type="ECO:0000313" key="10">
    <source>
        <dbReference type="Proteomes" id="UP000183987"/>
    </source>
</evidence>
<evidence type="ECO:0000256" key="2">
    <source>
        <dbReference type="ARBA" id="ARBA00022737"/>
    </source>
</evidence>
<evidence type="ECO:0000259" key="8">
    <source>
        <dbReference type="PROSITE" id="PS50126"/>
    </source>
</evidence>
<reference evidence="10" key="1">
    <citation type="submission" date="2016-11" db="EMBL/GenBank/DDBJ databases">
        <authorList>
            <person name="Varghese N."/>
            <person name="Submissions S."/>
        </authorList>
    </citation>
    <scope>NUCLEOTIDE SEQUENCE [LARGE SCALE GENOMIC DNA]</scope>
    <source>
        <strain evidence="10">DSM 29326</strain>
    </source>
</reference>
<feature type="domain" description="S1 motif" evidence="8">
    <location>
        <begin position="197"/>
        <end position="265"/>
    </location>
</feature>
<dbReference type="PIRSF" id="PIRSF002111">
    <property type="entry name" value="RpsA"/>
    <property type="match status" value="1"/>
</dbReference>
<evidence type="ECO:0000256" key="6">
    <source>
        <dbReference type="ARBA" id="ARBA00025604"/>
    </source>
</evidence>
<keyword evidence="3 7" id="KW-0694">RNA-binding</keyword>
<evidence type="ECO:0000256" key="4">
    <source>
        <dbReference type="ARBA" id="ARBA00022980"/>
    </source>
</evidence>
<dbReference type="FunFam" id="2.40.50.140:FF:000018">
    <property type="entry name" value="30S ribosomal protein S1"/>
    <property type="match status" value="1"/>
</dbReference>
<dbReference type="Proteomes" id="UP000183987">
    <property type="component" value="Unassembled WGS sequence"/>
</dbReference>
<dbReference type="AlphaFoldDB" id="A0A1M5BPJ3"/>
<dbReference type="NCBIfam" id="NF004952">
    <property type="entry name" value="PRK06299.1-2"/>
    <property type="match status" value="1"/>
</dbReference>
<comment type="similarity">
    <text evidence="1 7">Belongs to the bacterial ribosomal protein bS1 family.</text>
</comment>
<dbReference type="NCBIfam" id="TIGR00717">
    <property type="entry name" value="rpsA"/>
    <property type="match status" value="1"/>
</dbReference>
<dbReference type="GO" id="GO:0006412">
    <property type="term" value="P:translation"/>
    <property type="evidence" value="ECO:0007669"/>
    <property type="project" value="InterPro"/>
</dbReference>
<evidence type="ECO:0000256" key="7">
    <source>
        <dbReference type="PIRNR" id="PIRNR002111"/>
    </source>
</evidence>
<dbReference type="InterPro" id="IPR003029">
    <property type="entry name" value="S1_domain"/>
</dbReference>
<dbReference type="GO" id="GO:0003729">
    <property type="term" value="F:mRNA binding"/>
    <property type="evidence" value="ECO:0007669"/>
    <property type="project" value="TreeGrafter"/>
</dbReference>
<accession>A0A1M5BPJ3</accession>
<dbReference type="GO" id="GO:0022627">
    <property type="term" value="C:cytosolic small ribosomal subunit"/>
    <property type="evidence" value="ECO:0007669"/>
    <property type="project" value="TreeGrafter"/>
</dbReference>
<proteinExistence type="inferred from homology"/>
<dbReference type="RefSeq" id="WP_072857754.1">
    <property type="nucleotide sequence ID" value="NZ_FQUE01000006.1"/>
</dbReference>
<dbReference type="PANTHER" id="PTHR10724">
    <property type="entry name" value="30S RIBOSOMAL PROTEIN S1"/>
    <property type="match status" value="1"/>
</dbReference>
<dbReference type="InterPro" id="IPR000110">
    <property type="entry name" value="Ribosomal_bS1"/>
</dbReference>
<dbReference type="CDD" id="cd04465">
    <property type="entry name" value="S1_RPS1_repeat_ec2_hs2"/>
    <property type="match status" value="1"/>
</dbReference>
<sequence>MASNTSMEEFEALLNESFEIDTPAEGSVVKGKVIAIEAGQAIIDVGYKMEGRIDLKEFAEPGEEPNIKVGDEVEVFLRQVENARGEAVISREMARREEAWDRLEKAYADEERVDGAIFGRVKGGFTVDLGGAVAFLPGSQVDVRPVRDAGPLMGLKQPFQILKMDRRRGNIVVSRRAILEESRAEQRAEVIGNLTEGQEVDGVVKNITEYGAFVDLGGVDGLLHVTDMAWRRVNHPSEILSIGETIKVQVIKINKETHRISLGMKQLQADPWDAVEQKYTLESTHTGRVTNITDYGAFVELEPGVEGLVHVSEMSWTKKNVHPGKIVSTSQEVEVMVLEIDSAKRRVSLGLKQTQRNPWEVFAETHPEGTEVEGEVKNITEFGLFIGLPGDIDGMVHLSDLTWDGRGEDVIGDFRKGDIVKAKVSEVDVEKERISLSIKALDGDPFADAIGGVKRGSIITVEVTKIEDGGIEVEYEGMKSFIRRSDLSRDRAEQRPERFGVGDKVDVRVTNIDSKTRKLGLSIKAREIAEEKEAIDQYGSSDSGASLGDILGAALKGDN</sequence>
<keyword evidence="2" id="KW-0677">Repeat</keyword>
<dbReference type="CDD" id="cd05687">
    <property type="entry name" value="S1_RPS1_repeat_ec1_hs1"/>
    <property type="match status" value="1"/>
</dbReference>
<name>A0A1M5BPJ3_LOKAT</name>
<feature type="domain" description="S1 motif" evidence="8">
    <location>
        <begin position="110"/>
        <end position="176"/>
    </location>
</feature>
<feature type="domain" description="S1 motif" evidence="8">
    <location>
        <begin position="456"/>
        <end position="524"/>
    </location>
</feature>
<dbReference type="Gene3D" id="2.40.50.140">
    <property type="entry name" value="Nucleic acid-binding proteins"/>
    <property type="match status" value="5"/>
</dbReference>
<dbReference type="NCBIfam" id="NF004955">
    <property type="entry name" value="PRK06299.1-5"/>
    <property type="match status" value="1"/>
</dbReference>
<dbReference type="STRING" id="366533.SAMN05444339_106107"/>
<dbReference type="GO" id="GO:0003735">
    <property type="term" value="F:structural constituent of ribosome"/>
    <property type="evidence" value="ECO:0007669"/>
    <property type="project" value="InterPro"/>
</dbReference>
<dbReference type="PANTHER" id="PTHR10724:SF7">
    <property type="entry name" value="SMALL RIBOSOMAL SUBUNIT PROTEIN BS1C"/>
    <property type="match status" value="1"/>
</dbReference>
<organism evidence="9 10">
    <name type="scientific">Loktanella atrilutea</name>
    <dbReference type="NCBI Taxonomy" id="366533"/>
    <lineage>
        <taxon>Bacteria</taxon>
        <taxon>Pseudomonadati</taxon>
        <taxon>Pseudomonadota</taxon>
        <taxon>Alphaproteobacteria</taxon>
        <taxon>Rhodobacterales</taxon>
        <taxon>Roseobacteraceae</taxon>
        <taxon>Loktanella</taxon>
    </lineage>
</organism>
<evidence type="ECO:0000256" key="5">
    <source>
        <dbReference type="ARBA" id="ARBA00023274"/>
    </source>
</evidence>
<dbReference type="InterPro" id="IPR050437">
    <property type="entry name" value="Ribos_protein_bS1-like"/>
</dbReference>
<gene>
    <name evidence="9" type="ORF">SAMN05444339_106107</name>
</gene>
<feature type="domain" description="S1 motif" evidence="8">
    <location>
        <begin position="282"/>
        <end position="352"/>
    </location>
</feature>
<dbReference type="EMBL" id="FQUE01000006">
    <property type="protein sequence ID" value="SHF44361.1"/>
    <property type="molecule type" value="Genomic_DNA"/>
</dbReference>
<dbReference type="SMART" id="SM00316">
    <property type="entry name" value="S1"/>
    <property type="match status" value="6"/>
</dbReference>
<comment type="function">
    <text evidence="6 7">Binds mRNA; thus facilitating recognition of the initiation point. It is needed to translate mRNA with a short Shine-Dalgarno (SD) purine-rich sequence.</text>
</comment>
<dbReference type="SUPFAM" id="SSF50249">
    <property type="entry name" value="Nucleic acid-binding proteins"/>
    <property type="match status" value="6"/>
</dbReference>
<evidence type="ECO:0000256" key="3">
    <source>
        <dbReference type="ARBA" id="ARBA00022884"/>
    </source>
</evidence>
<evidence type="ECO:0000256" key="1">
    <source>
        <dbReference type="ARBA" id="ARBA00006767"/>
    </source>
</evidence>
<dbReference type="PRINTS" id="PR00681">
    <property type="entry name" value="RIBOSOMALS1"/>
</dbReference>
<dbReference type="Pfam" id="PF00575">
    <property type="entry name" value="S1"/>
    <property type="match status" value="6"/>
</dbReference>